<dbReference type="InterPro" id="IPR044429">
    <property type="entry name" value="SETD4_SET"/>
</dbReference>
<dbReference type="Proteomes" id="UP000077266">
    <property type="component" value="Unassembled WGS sequence"/>
</dbReference>
<dbReference type="AlphaFoldDB" id="A0A166N015"/>
<dbReference type="GO" id="GO:0032259">
    <property type="term" value="P:methylation"/>
    <property type="evidence" value="ECO:0007669"/>
    <property type="project" value="UniProtKB-KW"/>
</dbReference>
<dbReference type="Pfam" id="PF09273">
    <property type="entry name" value="Rubis-subs-bind"/>
    <property type="match status" value="1"/>
</dbReference>
<dbReference type="PANTHER" id="PTHR13271:SF47">
    <property type="entry name" value="ACTIN-HISTIDINE N-METHYLTRANSFERASE"/>
    <property type="match status" value="1"/>
</dbReference>
<dbReference type="InterPro" id="IPR015353">
    <property type="entry name" value="Rubisco_LSMT_subst-bd"/>
</dbReference>
<dbReference type="InterPro" id="IPR046341">
    <property type="entry name" value="SET_dom_sf"/>
</dbReference>
<keyword evidence="1" id="KW-0489">Methyltransferase</keyword>
<evidence type="ECO:0000256" key="2">
    <source>
        <dbReference type="ARBA" id="ARBA00022679"/>
    </source>
</evidence>
<dbReference type="SUPFAM" id="SSF81822">
    <property type="entry name" value="RuBisCo LSMT C-terminal, substrate-binding domain"/>
    <property type="match status" value="1"/>
</dbReference>
<evidence type="ECO:0000256" key="1">
    <source>
        <dbReference type="ARBA" id="ARBA00022603"/>
    </source>
</evidence>
<dbReference type="InParanoid" id="A0A166N015"/>
<accession>A0A166N015</accession>
<organism evidence="5 6">
    <name type="scientific">Exidia glandulosa HHB12029</name>
    <dbReference type="NCBI Taxonomy" id="1314781"/>
    <lineage>
        <taxon>Eukaryota</taxon>
        <taxon>Fungi</taxon>
        <taxon>Dikarya</taxon>
        <taxon>Basidiomycota</taxon>
        <taxon>Agaricomycotina</taxon>
        <taxon>Agaricomycetes</taxon>
        <taxon>Auriculariales</taxon>
        <taxon>Exidiaceae</taxon>
        <taxon>Exidia</taxon>
    </lineage>
</organism>
<evidence type="ECO:0000313" key="6">
    <source>
        <dbReference type="Proteomes" id="UP000077266"/>
    </source>
</evidence>
<sequence>MDTVPALVKWLQEKGLKNSLVAVQDIPGKGRGLVVREDVQPGTSLFTLRDSALLNLRTLRLVYPRFFDGVKNKTGLNAIQLLALHLFLHRPKDNAPSTDEHWGPYITSLPTEFDTHPLVWRCREDDDARDQLSLLPLPHRRAVEAVWTRFQNDAEAVTGFLADARRRATLGLEESYRSLERHSDFLWAWLCINTRSIYYRVVASPKSADNLTLCPLLDFANHATVHNSGSSVPTFHAPTALRAGDEVFLNYGPHPDQTLFAEYGFVTGDEERQQLDVGPELEGLFQADPHGAMKRMLLEDANYWQDWTLHLTPTPHPSFRTMTALRLLCLPSTSDDDVKKWQDTVHGLENTVSEENESSVRRSLEDLCSRVLASAATNHQRAQDLVPVVLSNASSHFTRDTICALWKERQRVATAVLEATRRGDEF</sequence>
<keyword evidence="2" id="KW-0808">Transferase</keyword>
<dbReference type="InterPro" id="IPR036464">
    <property type="entry name" value="Rubisco_LSMT_subst-bd_sf"/>
</dbReference>
<evidence type="ECO:0000256" key="3">
    <source>
        <dbReference type="ARBA" id="ARBA00022691"/>
    </source>
</evidence>
<dbReference type="SUPFAM" id="SSF82199">
    <property type="entry name" value="SET domain"/>
    <property type="match status" value="1"/>
</dbReference>
<dbReference type="EMBL" id="KV426824">
    <property type="protein sequence ID" value="KZV78605.1"/>
    <property type="molecule type" value="Genomic_DNA"/>
</dbReference>
<gene>
    <name evidence="5" type="ORF">EXIGLDRAFT_737212</name>
</gene>
<dbReference type="STRING" id="1314781.A0A166N015"/>
<proteinExistence type="predicted"/>
<dbReference type="PANTHER" id="PTHR13271">
    <property type="entry name" value="UNCHARACTERIZED PUTATIVE METHYLTRANSFERASE"/>
    <property type="match status" value="1"/>
</dbReference>
<keyword evidence="3" id="KW-0949">S-adenosyl-L-methionine</keyword>
<dbReference type="FunCoup" id="A0A166N015">
    <property type="interactions" value="137"/>
</dbReference>
<dbReference type="Gene3D" id="3.90.1410.10">
    <property type="entry name" value="set domain protein methyltransferase, domain 1"/>
    <property type="match status" value="1"/>
</dbReference>
<reference evidence="5 6" key="1">
    <citation type="journal article" date="2016" name="Mol. Biol. Evol.">
        <title>Comparative Genomics of Early-Diverging Mushroom-Forming Fungi Provides Insights into the Origins of Lignocellulose Decay Capabilities.</title>
        <authorList>
            <person name="Nagy L.G."/>
            <person name="Riley R."/>
            <person name="Tritt A."/>
            <person name="Adam C."/>
            <person name="Daum C."/>
            <person name="Floudas D."/>
            <person name="Sun H."/>
            <person name="Yadav J.S."/>
            <person name="Pangilinan J."/>
            <person name="Larsson K.H."/>
            <person name="Matsuura K."/>
            <person name="Barry K."/>
            <person name="Labutti K."/>
            <person name="Kuo R."/>
            <person name="Ohm R.A."/>
            <person name="Bhattacharya S.S."/>
            <person name="Shirouzu T."/>
            <person name="Yoshinaga Y."/>
            <person name="Martin F.M."/>
            <person name="Grigoriev I.V."/>
            <person name="Hibbett D.S."/>
        </authorList>
    </citation>
    <scope>NUCLEOTIDE SEQUENCE [LARGE SCALE GENOMIC DNA]</scope>
    <source>
        <strain evidence="5 6">HHB12029</strain>
    </source>
</reference>
<evidence type="ECO:0000259" key="4">
    <source>
        <dbReference type="PROSITE" id="PS50280"/>
    </source>
</evidence>
<dbReference type="InterPro" id="IPR001214">
    <property type="entry name" value="SET_dom"/>
</dbReference>
<dbReference type="OrthoDB" id="341421at2759"/>
<name>A0A166N015_EXIGL</name>
<evidence type="ECO:0000313" key="5">
    <source>
        <dbReference type="EMBL" id="KZV78605.1"/>
    </source>
</evidence>
<dbReference type="Gene3D" id="3.90.1420.10">
    <property type="entry name" value="Rubisco LSMT, substrate-binding domain"/>
    <property type="match status" value="1"/>
</dbReference>
<protein>
    <submittedName>
        <fullName evidence="5">SET domain-containing protein</fullName>
    </submittedName>
</protein>
<dbReference type="InterPro" id="IPR050600">
    <property type="entry name" value="SETD3_SETD6_MTase"/>
</dbReference>
<dbReference type="CDD" id="cd19177">
    <property type="entry name" value="SET_SETD4"/>
    <property type="match status" value="1"/>
</dbReference>
<dbReference type="PROSITE" id="PS50280">
    <property type="entry name" value="SET"/>
    <property type="match status" value="1"/>
</dbReference>
<dbReference type="GO" id="GO:0016279">
    <property type="term" value="F:protein-lysine N-methyltransferase activity"/>
    <property type="evidence" value="ECO:0007669"/>
    <property type="project" value="InterPro"/>
</dbReference>
<keyword evidence="6" id="KW-1185">Reference proteome</keyword>
<feature type="domain" description="SET" evidence="4">
    <location>
        <begin position="18"/>
        <end position="252"/>
    </location>
</feature>